<gene>
    <name evidence="12" type="ORF">OsI_03279</name>
</gene>
<accession>B8A7L3</accession>
<evidence type="ECO:0000256" key="3">
    <source>
        <dbReference type="ARBA" id="ARBA00022598"/>
    </source>
</evidence>
<evidence type="ECO:0000256" key="7">
    <source>
        <dbReference type="ARBA" id="ARBA00034219"/>
    </source>
</evidence>
<comment type="catalytic activity">
    <reaction evidence="7">
        <text>(E)-4-coumarate + ATP + H(+) = (E)-4-coumaroyl-AMP + diphosphate</text>
        <dbReference type="Rhea" id="RHEA:72419"/>
        <dbReference type="ChEBI" id="CHEBI:12876"/>
        <dbReference type="ChEBI" id="CHEBI:15378"/>
        <dbReference type="ChEBI" id="CHEBI:30616"/>
        <dbReference type="ChEBI" id="CHEBI:33019"/>
        <dbReference type="ChEBI" id="CHEBI:192348"/>
    </reaction>
    <physiologicalReaction direction="left-to-right" evidence="7">
        <dbReference type="Rhea" id="RHEA:72420"/>
    </physiologicalReaction>
</comment>
<dbReference type="InterPro" id="IPR042099">
    <property type="entry name" value="ANL_N_sf"/>
</dbReference>
<dbReference type="InterPro" id="IPR045311">
    <property type="entry name" value="LC-FACS_euk"/>
</dbReference>
<reference evidence="12 13" key="1">
    <citation type="journal article" date="2005" name="PLoS Biol.">
        <title>The genomes of Oryza sativa: a history of duplications.</title>
        <authorList>
            <person name="Yu J."/>
            <person name="Wang J."/>
            <person name="Lin W."/>
            <person name="Li S."/>
            <person name="Li H."/>
            <person name="Zhou J."/>
            <person name="Ni P."/>
            <person name="Dong W."/>
            <person name="Hu S."/>
            <person name="Zeng C."/>
            <person name="Zhang J."/>
            <person name="Zhang Y."/>
            <person name="Li R."/>
            <person name="Xu Z."/>
            <person name="Li S."/>
            <person name="Li X."/>
            <person name="Zheng H."/>
            <person name="Cong L."/>
            <person name="Lin L."/>
            <person name="Yin J."/>
            <person name="Geng J."/>
            <person name="Li G."/>
            <person name="Shi J."/>
            <person name="Liu J."/>
            <person name="Lv H."/>
            <person name="Li J."/>
            <person name="Wang J."/>
            <person name="Deng Y."/>
            <person name="Ran L."/>
            <person name="Shi X."/>
            <person name="Wang X."/>
            <person name="Wu Q."/>
            <person name="Li C."/>
            <person name="Ren X."/>
            <person name="Wang J."/>
            <person name="Wang X."/>
            <person name="Li D."/>
            <person name="Liu D."/>
            <person name="Zhang X."/>
            <person name="Ji Z."/>
            <person name="Zhao W."/>
            <person name="Sun Y."/>
            <person name="Zhang Z."/>
            <person name="Bao J."/>
            <person name="Han Y."/>
            <person name="Dong L."/>
            <person name="Ji J."/>
            <person name="Chen P."/>
            <person name="Wu S."/>
            <person name="Liu J."/>
            <person name="Xiao Y."/>
            <person name="Bu D."/>
            <person name="Tan J."/>
            <person name="Yang L."/>
            <person name="Ye C."/>
            <person name="Zhang J."/>
            <person name="Xu J."/>
            <person name="Zhou Y."/>
            <person name="Yu Y."/>
            <person name="Zhang B."/>
            <person name="Zhuang S."/>
            <person name="Wei H."/>
            <person name="Liu B."/>
            <person name="Lei M."/>
            <person name="Yu H."/>
            <person name="Li Y."/>
            <person name="Xu H."/>
            <person name="Wei S."/>
            <person name="He X."/>
            <person name="Fang L."/>
            <person name="Zhang Z."/>
            <person name="Zhang Y."/>
            <person name="Huang X."/>
            <person name="Su Z."/>
            <person name="Tong W."/>
            <person name="Li J."/>
            <person name="Tong Z."/>
            <person name="Li S."/>
            <person name="Ye J."/>
            <person name="Wang L."/>
            <person name="Fang L."/>
            <person name="Lei T."/>
            <person name="Chen C."/>
            <person name="Chen H."/>
            <person name="Xu Z."/>
            <person name="Li H."/>
            <person name="Huang H."/>
            <person name="Zhang F."/>
            <person name="Xu H."/>
            <person name="Li N."/>
            <person name="Zhao C."/>
            <person name="Li S."/>
            <person name="Dong L."/>
            <person name="Huang Y."/>
            <person name="Li L."/>
            <person name="Xi Y."/>
            <person name="Qi Q."/>
            <person name="Li W."/>
            <person name="Zhang B."/>
            <person name="Hu W."/>
            <person name="Zhang Y."/>
            <person name="Tian X."/>
            <person name="Jiao Y."/>
            <person name="Liang X."/>
            <person name="Jin J."/>
            <person name="Gao L."/>
            <person name="Zheng W."/>
            <person name="Hao B."/>
            <person name="Liu S."/>
            <person name="Wang W."/>
            <person name="Yuan L."/>
            <person name="Cao M."/>
            <person name="McDermott J."/>
            <person name="Samudrala R."/>
            <person name="Wang J."/>
            <person name="Wong G.K."/>
            <person name="Yang H."/>
        </authorList>
    </citation>
    <scope>NUCLEOTIDE SEQUENCE [LARGE SCALE GENOMIC DNA]</scope>
    <source>
        <strain evidence="13">cv. 93-11</strain>
    </source>
</reference>
<organism evidence="12 13">
    <name type="scientific">Oryza sativa subsp. indica</name>
    <name type="common">Rice</name>
    <dbReference type="NCBI Taxonomy" id="39946"/>
    <lineage>
        <taxon>Eukaryota</taxon>
        <taxon>Viridiplantae</taxon>
        <taxon>Streptophyta</taxon>
        <taxon>Embryophyta</taxon>
        <taxon>Tracheophyta</taxon>
        <taxon>Spermatophyta</taxon>
        <taxon>Magnoliopsida</taxon>
        <taxon>Liliopsida</taxon>
        <taxon>Poales</taxon>
        <taxon>Poaceae</taxon>
        <taxon>BOP clade</taxon>
        <taxon>Oryzoideae</taxon>
        <taxon>Oryzeae</taxon>
        <taxon>Oryzinae</taxon>
        <taxon>Oryza</taxon>
        <taxon>Oryza sativa</taxon>
    </lineage>
</organism>
<dbReference type="GO" id="GO:0016020">
    <property type="term" value="C:membrane"/>
    <property type="evidence" value="ECO:0007669"/>
    <property type="project" value="TreeGrafter"/>
</dbReference>
<evidence type="ECO:0000256" key="5">
    <source>
        <dbReference type="ARBA" id="ARBA00022832"/>
    </source>
</evidence>
<keyword evidence="6 10" id="KW-0067">ATP-binding</keyword>
<keyword evidence="13" id="KW-1185">Reference proteome</keyword>
<comment type="similarity">
    <text evidence="2 10">Belongs to the ATP-dependent AMP-binding enzyme family.</text>
</comment>
<evidence type="ECO:0000313" key="12">
    <source>
        <dbReference type="EMBL" id="EEC71276.1"/>
    </source>
</evidence>
<dbReference type="EC" id="6.2.1.3" evidence="10"/>
<keyword evidence="5 10" id="KW-0276">Fatty acid metabolism</keyword>
<dbReference type="Gramene" id="BGIOSGA001018-TA">
    <property type="protein sequence ID" value="BGIOSGA001018-PA"/>
    <property type="gene ID" value="BGIOSGA001018"/>
</dbReference>
<sequence length="616" mass="68124">MAASTMKHLVQVGEAREAAEEDGGAPSAGPAYRCAYGGGAASPPAVPGLECCWTYSATSLPDLMTVERCPDNKMLGRREIVDGKAGKYTWITYKEAYDTVIKVGASIRSLGVGKGGRCGIYGANCPEWVISMQACNAHGIYCVPLYDTLGAGAVEFILCHAEVEIAFIEEKKIGEVLKTFPNATKYLKTIVSFGKVNPEQKEKVEQNGVSIYSWEEFLQLGGEEKYELPTKQKDDICTIMYTSGTTGDPKGLREDDVYISYLPLAHIFDRVLEEVFIHHGASIGFWRGDVKLLVEDIGELKPTIFCAVPRVLDRIYGGLQDKVSTGGFLKKTLFNVAYKYKQGNMVKGSKHEEAAAMFDKLVFTKVKRGLGGRVRLILSGAAPLSNHVEEYLRVVTCSLVLQGYGLTETCAGSFVSLPNNMSMLGTVGPPVPYVEVHLESVPEMGYDALSKESPRGEICIRGDTLFSGYHKREDLTKEVLVDGWFHTGDIGEWQSDGSMKIIDRKKNIFKLSQGEYVAVENLENIFGQAPGVDSIWVYGNSFESCLVAVVNPNKQALERWAESNGLKGFELIRAVHLEPVPFDMDRDLITPTYKKKRPQLLKYYQNVIDSMYKNMK</sequence>
<comment type="function">
    <text evidence="10">Catalyzes the conversion of long-chain fatty acids to their active form acyl-CoAs for both synthesis of cellular lipids, and degradation via beta-oxidation.</text>
</comment>
<dbReference type="InterPro" id="IPR020845">
    <property type="entry name" value="AMP-binding_CS"/>
</dbReference>
<dbReference type="GO" id="GO:0004467">
    <property type="term" value="F:long-chain fatty acid-CoA ligase activity"/>
    <property type="evidence" value="ECO:0007669"/>
    <property type="project" value="UniProtKB-EC"/>
</dbReference>
<dbReference type="OMA" id="TNMSFQL"/>
<dbReference type="CDD" id="cd05927">
    <property type="entry name" value="LC-FACS_euk"/>
    <property type="match status" value="1"/>
</dbReference>
<evidence type="ECO:0000256" key="9">
    <source>
        <dbReference type="ARBA" id="ARBA00034252"/>
    </source>
</evidence>
<comment type="catalytic activity">
    <reaction evidence="10">
        <text>a long-chain fatty acid + ATP + CoA = a long-chain fatty acyl-CoA + AMP + diphosphate</text>
        <dbReference type="Rhea" id="RHEA:15421"/>
        <dbReference type="ChEBI" id="CHEBI:30616"/>
        <dbReference type="ChEBI" id="CHEBI:33019"/>
        <dbReference type="ChEBI" id="CHEBI:57287"/>
        <dbReference type="ChEBI" id="CHEBI:57560"/>
        <dbReference type="ChEBI" id="CHEBI:83139"/>
        <dbReference type="ChEBI" id="CHEBI:456215"/>
        <dbReference type="EC" id="6.2.1.3"/>
    </reaction>
</comment>
<protein>
    <recommendedName>
        <fullName evidence="10">Long-chain-fatty-acid--CoA ligase</fullName>
        <ecNumber evidence="10">6.2.1.3</ecNumber>
    </recommendedName>
</protein>
<evidence type="ECO:0000256" key="10">
    <source>
        <dbReference type="RuleBase" id="RU369030"/>
    </source>
</evidence>
<dbReference type="Proteomes" id="UP000007015">
    <property type="component" value="Chromosome 1"/>
</dbReference>
<keyword evidence="10" id="KW-0443">Lipid metabolism</keyword>
<evidence type="ECO:0000256" key="8">
    <source>
        <dbReference type="ARBA" id="ARBA00034223"/>
    </source>
</evidence>
<dbReference type="PROSITE" id="PS00455">
    <property type="entry name" value="AMP_BINDING"/>
    <property type="match status" value="1"/>
</dbReference>
<dbReference type="Gene3D" id="3.40.50.12780">
    <property type="entry name" value="N-terminal domain of ligase-like"/>
    <property type="match status" value="2"/>
</dbReference>
<evidence type="ECO:0000256" key="6">
    <source>
        <dbReference type="ARBA" id="ARBA00022840"/>
    </source>
</evidence>
<evidence type="ECO:0000259" key="11">
    <source>
        <dbReference type="Pfam" id="PF00501"/>
    </source>
</evidence>
<dbReference type="HOGENOM" id="CLU_000022_45_4_1"/>
<dbReference type="GO" id="GO:0009698">
    <property type="term" value="P:phenylpropanoid metabolic process"/>
    <property type="evidence" value="ECO:0007669"/>
    <property type="project" value="UniProtKB-ARBA"/>
</dbReference>
<dbReference type="PANTHER" id="PTHR43272">
    <property type="entry name" value="LONG-CHAIN-FATTY-ACID--COA LIGASE"/>
    <property type="match status" value="1"/>
</dbReference>
<dbReference type="PANTHER" id="PTHR43272:SF3">
    <property type="entry name" value="LONG CHAIN ACYL-COA SYNTHETASE 4"/>
    <property type="match status" value="1"/>
</dbReference>
<dbReference type="Pfam" id="PF00501">
    <property type="entry name" value="AMP-binding"/>
    <property type="match status" value="2"/>
</dbReference>
<comment type="catalytic activity">
    <reaction evidence="8">
        <text>(E)-4-coumaroyl-AMP + CoA = (E)-4-coumaroyl-CoA + AMP + H(+)</text>
        <dbReference type="Rhea" id="RHEA:72423"/>
        <dbReference type="ChEBI" id="CHEBI:15378"/>
        <dbReference type="ChEBI" id="CHEBI:57287"/>
        <dbReference type="ChEBI" id="CHEBI:85008"/>
        <dbReference type="ChEBI" id="CHEBI:192348"/>
        <dbReference type="ChEBI" id="CHEBI:456215"/>
    </reaction>
    <physiologicalReaction direction="left-to-right" evidence="8">
        <dbReference type="Rhea" id="RHEA:72424"/>
    </physiologicalReaction>
</comment>
<dbReference type="GO" id="GO:0005524">
    <property type="term" value="F:ATP binding"/>
    <property type="evidence" value="ECO:0007669"/>
    <property type="project" value="UniProtKB-KW"/>
</dbReference>
<keyword evidence="4 10" id="KW-0547">Nucleotide-binding</keyword>
<comment type="catalytic activity">
    <reaction evidence="9">
        <text>(E)-4-coumarate + ATP + CoA = (E)-4-coumaroyl-CoA + AMP + diphosphate</text>
        <dbReference type="Rhea" id="RHEA:19641"/>
        <dbReference type="ChEBI" id="CHEBI:12876"/>
        <dbReference type="ChEBI" id="CHEBI:30616"/>
        <dbReference type="ChEBI" id="CHEBI:33019"/>
        <dbReference type="ChEBI" id="CHEBI:57287"/>
        <dbReference type="ChEBI" id="CHEBI:85008"/>
        <dbReference type="ChEBI" id="CHEBI:456215"/>
        <dbReference type="EC" id="6.2.1.12"/>
    </reaction>
    <physiologicalReaction direction="left-to-right" evidence="9">
        <dbReference type="Rhea" id="RHEA:19642"/>
    </physiologicalReaction>
</comment>
<dbReference type="InterPro" id="IPR000873">
    <property type="entry name" value="AMP-dep_synth/lig_dom"/>
</dbReference>
<dbReference type="AlphaFoldDB" id="B8A7L3"/>
<evidence type="ECO:0000256" key="4">
    <source>
        <dbReference type="ARBA" id="ARBA00022741"/>
    </source>
</evidence>
<evidence type="ECO:0000313" key="13">
    <source>
        <dbReference type="Proteomes" id="UP000007015"/>
    </source>
</evidence>
<evidence type="ECO:0000256" key="1">
    <source>
        <dbReference type="ARBA" id="ARBA00001946"/>
    </source>
</evidence>
<dbReference type="GO" id="GO:0016207">
    <property type="term" value="F:4-coumarate-CoA ligase activity"/>
    <property type="evidence" value="ECO:0007669"/>
    <property type="project" value="UniProtKB-EC"/>
</dbReference>
<dbReference type="SUPFAM" id="SSF56801">
    <property type="entry name" value="Acetyl-CoA synthetase-like"/>
    <property type="match status" value="1"/>
</dbReference>
<name>B8A7L3_ORYSI</name>
<proteinExistence type="inferred from homology"/>
<feature type="domain" description="AMP-dependent synthetase/ligase" evidence="11">
    <location>
        <begin position="253"/>
        <end position="470"/>
    </location>
</feature>
<dbReference type="STRING" id="39946.B8A7L3"/>
<comment type="cofactor">
    <cofactor evidence="1">
        <name>Mg(2+)</name>
        <dbReference type="ChEBI" id="CHEBI:18420"/>
    </cofactor>
</comment>
<keyword evidence="3 10" id="KW-0436">Ligase</keyword>
<dbReference type="GO" id="GO:0005783">
    <property type="term" value="C:endoplasmic reticulum"/>
    <property type="evidence" value="ECO:0007669"/>
    <property type="project" value="TreeGrafter"/>
</dbReference>
<dbReference type="EMBL" id="CM000126">
    <property type="protein sequence ID" value="EEC71276.1"/>
    <property type="molecule type" value="Genomic_DNA"/>
</dbReference>
<dbReference type="GO" id="GO:0106290">
    <property type="term" value="F:trans-cinnamate-CoA ligase activity"/>
    <property type="evidence" value="ECO:0007669"/>
    <property type="project" value="UniProtKB-ARBA"/>
</dbReference>
<feature type="domain" description="AMP-dependent synthetase/ligase" evidence="11">
    <location>
        <begin position="76"/>
        <end position="251"/>
    </location>
</feature>
<evidence type="ECO:0000256" key="2">
    <source>
        <dbReference type="ARBA" id="ARBA00006432"/>
    </source>
</evidence>